<reference evidence="1" key="1">
    <citation type="submission" date="2021-06" db="EMBL/GenBank/DDBJ databases">
        <authorList>
            <person name="Kallberg Y."/>
            <person name="Tangrot J."/>
            <person name="Rosling A."/>
        </authorList>
    </citation>
    <scope>NUCLEOTIDE SEQUENCE</scope>
    <source>
        <strain evidence="1">28 12/20/2015</strain>
    </source>
</reference>
<keyword evidence="2" id="KW-1185">Reference proteome</keyword>
<protein>
    <submittedName>
        <fullName evidence="1">1877_t:CDS:1</fullName>
    </submittedName>
</protein>
<evidence type="ECO:0000313" key="2">
    <source>
        <dbReference type="Proteomes" id="UP000789366"/>
    </source>
</evidence>
<accession>A0ACA9L469</accession>
<evidence type="ECO:0000313" key="1">
    <source>
        <dbReference type="EMBL" id="CAG8509679.1"/>
    </source>
</evidence>
<dbReference type="EMBL" id="CAJVPW010002601">
    <property type="protein sequence ID" value="CAG8509679.1"/>
    <property type="molecule type" value="Genomic_DNA"/>
</dbReference>
<name>A0ACA9L469_9GLOM</name>
<comment type="caution">
    <text evidence="1">The sequence shown here is derived from an EMBL/GenBank/DDBJ whole genome shotgun (WGS) entry which is preliminary data.</text>
</comment>
<proteinExistence type="predicted"/>
<organism evidence="1 2">
    <name type="scientific">Cetraspora pellucida</name>
    <dbReference type="NCBI Taxonomy" id="1433469"/>
    <lineage>
        <taxon>Eukaryota</taxon>
        <taxon>Fungi</taxon>
        <taxon>Fungi incertae sedis</taxon>
        <taxon>Mucoromycota</taxon>
        <taxon>Glomeromycotina</taxon>
        <taxon>Glomeromycetes</taxon>
        <taxon>Diversisporales</taxon>
        <taxon>Gigasporaceae</taxon>
        <taxon>Cetraspora</taxon>
    </lineage>
</organism>
<gene>
    <name evidence="1" type="ORF">SPELUC_LOCUS3417</name>
</gene>
<dbReference type="Proteomes" id="UP000789366">
    <property type="component" value="Unassembled WGS sequence"/>
</dbReference>
<sequence>MKIVTPVLLVIIPLVLYNVVVSVFISFNLYSSLSPLRENLMTDSTMRDMPVYETILSPSSRWEYQQQTFRFKENDLNDGLKITMFNNWIEPIPSMLVMLDEINWSS</sequence>